<reference evidence="1 2" key="1">
    <citation type="submission" date="2013-02" db="EMBL/GenBank/DDBJ databases">
        <title>The Genome Sequence of Enterococcus phoeniculicola BAA-412.</title>
        <authorList>
            <consortium name="The Broad Institute Genome Sequencing Platform"/>
            <consortium name="The Broad Institute Genome Sequencing Center for Infectious Disease"/>
            <person name="Earl A.M."/>
            <person name="Gilmore M.S."/>
            <person name="Lebreton F."/>
            <person name="Walker B."/>
            <person name="Young S.K."/>
            <person name="Zeng Q."/>
            <person name="Gargeya S."/>
            <person name="Fitzgerald M."/>
            <person name="Haas B."/>
            <person name="Abouelleil A."/>
            <person name="Alvarado L."/>
            <person name="Arachchi H.M."/>
            <person name="Berlin A.M."/>
            <person name="Chapman S.B."/>
            <person name="Dewar J."/>
            <person name="Goldberg J."/>
            <person name="Griggs A."/>
            <person name="Gujja S."/>
            <person name="Hansen M."/>
            <person name="Howarth C."/>
            <person name="Imamovic A."/>
            <person name="Larimer J."/>
            <person name="McCowan C."/>
            <person name="Murphy C."/>
            <person name="Neiman D."/>
            <person name="Pearson M."/>
            <person name="Priest M."/>
            <person name="Roberts A."/>
            <person name="Saif S."/>
            <person name="Shea T."/>
            <person name="Sisk P."/>
            <person name="Sykes S."/>
            <person name="Wortman J."/>
            <person name="Nusbaum C."/>
            <person name="Birren B."/>
        </authorList>
    </citation>
    <scope>NUCLEOTIDE SEQUENCE [LARGE SCALE GENOMIC DNA]</scope>
    <source>
        <strain evidence="1 2">ATCC BAA-412</strain>
    </source>
</reference>
<dbReference type="CDD" id="cd11537">
    <property type="entry name" value="NTP-PPase_RS21-C6_like"/>
    <property type="match status" value="1"/>
</dbReference>
<dbReference type="InterPro" id="IPR052555">
    <property type="entry name" value="dCTP_Pyrophosphatase"/>
</dbReference>
<keyword evidence="2" id="KW-1185">Reference proteome</keyword>
<dbReference type="RefSeq" id="WP_010769325.1">
    <property type="nucleotide sequence ID" value="NZ_ASWE01000001.1"/>
</dbReference>
<keyword evidence="1" id="KW-0378">Hydrolase</keyword>
<name>R3TMR3_9ENTE</name>
<dbReference type="Proteomes" id="UP000013785">
    <property type="component" value="Unassembled WGS sequence"/>
</dbReference>
<dbReference type="PATRIC" id="fig|1158610.3.peg.2672"/>
<sequence>MNEVHRLTDLVNQFRDERNWRQYHNAKDLAISINLEASELLEDFQWRTSEQAVEQNFENIKEEIADILIYTLMLTTDLSIDVSQIIEEKLVKNAEKYPVDSKEKLNLTREKK</sequence>
<dbReference type="OrthoDB" id="9791898at2"/>
<gene>
    <name evidence="1" type="ORF">UC3_02690</name>
</gene>
<dbReference type="Pfam" id="PF12643">
    <property type="entry name" value="MazG-like"/>
    <property type="match status" value="1"/>
</dbReference>
<dbReference type="PANTHER" id="PTHR46523:SF1">
    <property type="entry name" value="DCTP PYROPHOSPHATASE 1"/>
    <property type="match status" value="1"/>
</dbReference>
<dbReference type="EMBL" id="AJAT01000017">
    <property type="protein sequence ID" value="EOL42338.1"/>
    <property type="molecule type" value="Genomic_DNA"/>
</dbReference>
<evidence type="ECO:0000313" key="1">
    <source>
        <dbReference type="EMBL" id="EOL42338.1"/>
    </source>
</evidence>
<dbReference type="PANTHER" id="PTHR46523">
    <property type="entry name" value="DCTP PYROPHOSPHATASE 1"/>
    <property type="match status" value="1"/>
</dbReference>
<dbReference type="GO" id="GO:0009143">
    <property type="term" value="P:nucleoside triphosphate catabolic process"/>
    <property type="evidence" value="ECO:0007669"/>
    <property type="project" value="InterPro"/>
</dbReference>
<protein>
    <submittedName>
        <fullName evidence="1">MazG nucleotide pyrophosphohydrolase</fullName>
    </submittedName>
</protein>
<accession>R3TMR3</accession>
<dbReference type="InterPro" id="IPR025984">
    <property type="entry name" value="DCTPP"/>
</dbReference>
<dbReference type="SUPFAM" id="SSF101386">
    <property type="entry name" value="all-alpha NTP pyrophosphatases"/>
    <property type="match status" value="1"/>
</dbReference>
<organism evidence="1 2">
    <name type="scientific">Enterococcus phoeniculicola ATCC BAA-412</name>
    <dbReference type="NCBI Taxonomy" id="1158610"/>
    <lineage>
        <taxon>Bacteria</taxon>
        <taxon>Bacillati</taxon>
        <taxon>Bacillota</taxon>
        <taxon>Bacilli</taxon>
        <taxon>Lactobacillales</taxon>
        <taxon>Enterococcaceae</taxon>
        <taxon>Enterococcus</taxon>
    </lineage>
</organism>
<comment type="caution">
    <text evidence="1">The sequence shown here is derived from an EMBL/GenBank/DDBJ whole genome shotgun (WGS) entry which is preliminary data.</text>
</comment>
<evidence type="ECO:0000313" key="2">
    <source>
        <dbReference type="Proteomes" id="UP000013785"/>
    </source>
</evidence>
<dbReference type="AlphaFoldDB" id="R3TMR3"/>
<dbReference type="eggNOG" id="COG1694">
    <property type="taxonomic scope" value="Bacteria"/>
</dbReference>
<proteinExistence type="predicted"/>
<dbReference type="Gene3D" id="1.10.287.1080">
    <property type="entry name" value="MazG-like"/>
    <property type="match status" value="1"/>
</dbReference>
<dbReference type="HOGENOM" id="CLU_110454_2_1_9"/>
<dbReference type="PIRSF" id="PIRSF029826">
    <property type="entry name" value="UCP029826_pph"/>
    <property type="match status" value="1"/>
</dbReference>
<dbReference type="STRING" id="154621.RV11_GL001888"/>
<dbReference type="GO" id="GO:0047429">
    <property type="term" value="F:nucleoside triphosphate diphosphatase activity"/>
    <property type="evidence" value="ECO:0007669"/>
    <property type="project" value="InterPro"/>
</dbReference>